<keyword evidence="4" id="KW-1185">Reference proteome</keyword>
<dbReference type="Proteomes" id="UP001596142">
    <property type="component" value="Unassembled WGS sequence"/>
</dbReference>
<evidence type="ECO:0000313" key="4">
    <source>
        <dbReference type="Proteomes" id="UP001596142"/>
    </source>
</evidence>
<evidence type="ECO:0000313" key="3">
    <source>
        <dbReference type="EMBL" id="MFC5714398.1"/>
    </source>
</evidence>
<comment type="caution">
    <text evidence="3">The sequence shown here is derived from an EMBL/GenBank/DDBJ whole genome shotgun (WGS) entry which is preliminary data.</text>
</comment>
<organism evidence="3 4">
    <name type="scientific">Thalassorhabdus alkalitolerans</name>
    <dbReference type="NCBI Taxonomy" id="2282697"/>
    <lineage>
        <taxon>Bacteria</taxon>
        <taxon>Bacillati</taxon>
        <taxon>Bacillota</taxon>
        <taxon>Bacilli</taxon>
        <taxon>Bacillales</taxon>
        <taxon>Bacillaceae</taxon>
        <taxon>Thalassorhabdus</taxon>
    </lineage>
</organism>
<gene>
    <name evidence="3" type="ORF">ACFPU1_16755</name>
</gene>
<feature type="compositionally biased region" description="Polar residues" evidence="2">
    <location>
        <begin position="75"/>
        <end position="86"/>
    </location>
</feature>
<evidence type="ECO:0000256" key="2">
    <source>
        <dbReference type="SAM" id="MobiDB-lite"/>
    </source>
</evidence>
<reference evidence="4" key="1">
    <citation type="journal article" date="2019" name="Int. J. Syst. Evol. Microbiol.">
        <title>The Global Catalogue of Microorganisms (GCM) 10K type strain sequencing project: providing services to taxonomists for standard genome sequencing and annotation.</title>
        <authorList>
            <consortium name="The Broad Institute Genomics Platform"/>
            <consortium name="The Broad Institute Genome Sequencing Center for Infectious Disease"/>
            <person name="Wu L."/>
            <person name="Ma J."/>
        </authorList>
    </citation>
    <scope>NUCLEOTIDE SEQUENCE [LARGE SCALE GENOMIC DNA]</scope>
    <source>
        <strain evidence="4">CECT 7184</strain>
    </source>
</reference>
<keyword evidence="1" id="KW-0175">Coiled coil</keyword>
<feature type="coiled-coil region" evidence="1">
    <location>
        <begin position="2"/>
        <end position="55"/>
    </location>
</feature>
<dbReference type="RefSeq" id="WP_385943091.1">
    <property type="nucleotide sequence ID" value="NZ_JBHSOZ010000016.1"/>
</dbReference>
<sequence length="86" mass="10283">MGNRYQSKKQKLEELKEQLKQEEKRVEQNIGKFALKELEFEHDREEEAKEILSLLISEYKESQTNSEKIEHTQQERPYQTVGSSVK</sequence>
<protein>
    <submittedName>
        <fullName evidence="3">Uncharacterized protein</fullName>
    </submittedName>
</protein>
<proteinExistence type="predicted"/>
<feature type="region of interest" description="Disordered" evidence="2">
    <location>
        <begin position="62"/>
        <end position="86"/>
    </location>
</feature>
<name>A0ABW0YT89_9BACI</name>
<dbReference type="EMBL" id="JBHSOZ010000016">
    <property type="protein sequence ID" value="MFC5714398.1"/>
    <property type="molecule type" value="Genomic_DNA"/>
</dbReference>
<accession>A0ABW0YT89</accession>
<evidence type="ECO:0000256" key="1">
    <source>
        <dbReference type="SAM" id="Coils"/>
    </source>
</evidence>